<evidence type="ECO:0000313" key="2">
    <source>
        <dbReference type="Proteomes" id="UP000198224"/>
    </source>
</evidence>
<keyword evidence="2" id="KW-1185">Reference proteome</keyword>
<evidence type="ECO:0000313" key="1">
    <source>
        <dbReference type="EMBL" id="SCE83424.1"/>
    </source>
</evidence>
<proteinExistence type="predicted"/>
<name>A0A1C4VHG3_9ACTN</name>
<gene>
    <name evidence="1" type="ORF">GA0070612_1445</name>
</gene>
<sequence length="53" mass="5369">MKASFNPLLTAVVAAAVGAVLGILAVSIGTSTITNSNTKPANVEQPIIVYGER</sequence>
<dbReference type="RefSeq" id="WP_157742438.1">
    <property type="nucleotide sequence ID" value="NZ_LT607409.1"/>
</dbReference>
<reference evidence="2" key="1">
    <citation type="submission" date="2016-06" db="EMBL/GenBank/DDBJ databases">
        <authorList>
            <person name="Varghese N."/>
            <person name="Submissions Spin"/>
        </authorList>
    </citation>
    <scope>NUCLEOTIDE SEQUENCE [LARGE SCALE GENOMIC DNA]</scope>
    <source>
        <strain evidence="2">DSM 45160</strain>
    </source>
</reference>
<dbReference type="GeneID" id="300132035"/>
<organism evidence="1 2">
    <name type="scientific">Micromonospora chokoriensis</name>
    <dbReference type="NCBI Taxonomy" id="356851"/>
    <lineage>
        <taxon>Bacteria</taxon>
        <taxon>Bacillati</taxon>
        <taxon>Actinomycetota</taxon>
        <taxon>Actinomycetes</taxon>
        <taxon>Micromonosporales</taxon>
        <taxon>Micromonosporaceae</taxon>
        <taxon>Micromonospora</taxon>
    </lineage>
</organism>
<protein>
    <recommendedName>
        <fullName evidence="3">DUF2613 domain-containing protein</fullName>
    </recommendedName>
</protein>
<dbReference type="Proteomes" id="UP000198224">
    <property type="component" value="Chromosome I"/>
</dbReference>
<dbReference type="EMBL" id="LT607409">
    <property type="protein sequence ID" value="SCE83424.1"/>
    <property type="molecule type" value="Genomic_DNA"/>
</dbReference>
<evidence type="ECO:0008006" key="3">
    <source>
        <dbReference type="Google" id="ProtNLM"/>
    </source>
</evidence>
<dbReference type="AlphaFoldDB" id="A0A1C4VHG3"/>
<accession>A0A1C4VHG3</accession>